<protein>
    <submittedName>
        <fullName evidence="1">Uncharacterized protein</fullName>
    </submittedName>
</protein>
<organism evidence="1 2">
    <name type="scientific">uncultured phage cr10_1</name>
    <dbReference type="NCBI Taxonomy" id="2772066"/>
    <lineage>
        <taxon>Viruses</taxon>
        <taxon>Duplodnaviria</taxon>
        <taxon>Heunggongvirae</taxon>
        <taxon>Uroviricota</taxon>
        <taxon>Caudoviricetes</taxon>
        <taxon>Crassvirales</taxon>
        <taxon>Suoliviridae</taxon>
        <taxon>Boorivirinae</taxon>
        <taxon>Canhaevirus</taxon>
        <taxon>Canhaevirus hiberniae</taxon>
    </lineage>
</organism>
<reference evidence="1 2" key="1">
    <citation type="submission" date="2020-07" db="EMBL/GenBank/DDBJ databases">
        <title>Taxonomic proposal: Crassvirales, a new order of highly abundant and diverse bacterial viruses.</title>
        <authorList>
            <person name="Shkoporov A.N."/>
            <person name="Stockdale S.R."/>
            <person name="Guerin E."/>
            <person name="Ross R.P."/>
            <person name="Hill C."/>
        </authorList>
    </citation>
    <scope>NUCLEOTIDE SEQUENCE [LARGE SCALE GENOMIC DNA]</scope>
</reference>
<evidence type="ECO:0000313" key="2">
    <source>
        <dbReference type="Proteomes" id="UP000593744"/>
    </source>
</evidence>
<keyword evidence="2" id="KW-1185">Reference proteome</keyword>
<evidence type="ECO:0000313" key="1">
    <source>
        <dbReference type="EMBL" id="QOR58667.1"/>
    </source>
</evidence>
<proteinExistence type="predicted"/>
<dbReference type="Proteomes" id="UP000593744">
    <property type="component" value="Segment"/>
</dbReference>
<accession>A0A7M1RW67</accession>
<dbReference type="KEGG" id="vg:65129147"/>
<dbReference type="RefSeq" id="YP_010110825.1">
    <property type="nucleotide sequence ID" value="NC_055875.1"/>
</dbReference>
<dbReference type="GeneID" id="65129147"/>
<name>A0A7M1RW67_9CAUD</name>
<sequence length="176" mass="20204">MTTSTEIIEKRDKLSADITRTWNIIKMENVVFRGFKRNYDMKVLLDSIFDKCKERIEIKLQSLALNLGFTDINDLPEDSIYPTIFAVGELKEIKKQLSHVPTLDPEIIKKVGKKRMKKTEVLTRGFIKNLSEALTIKINTLNKELLDYNAVHSLENTERKNAKVIDMSFSKAKAAA</sequence>
<dbReference type="EMBL" id="MT774382">
    <property type="protein sequence ID" value="QOR58667.1"/>
    <property type="molecule type" value="Genomic_DNA"/>
</dbReference>